<dbReference type="SUPFAM" id="SSF48403">
    <property type="entry name" value="Ankyrin repeat"/>
    <property type="match status" value="2"/>
</dbReference>
<dbReference type="Pfam" id="PF12796">
    <property type="entry name" value="Ank_2"/>
    <property type="match status" value="4"/>
</dbReference>
<keyword evidence="1" id="KW-0040">ANK repeat</keyword>
<evidence type="ECO:0000313" key="3">
    <source>
        <dbReference type="Proteomes" id="UP000018040"/>
    </source>
</evidence>
<dbReference type="PROSITE" id="PS50088">
    <property type="entry name" value="ANK_REPEAT"/>
    <property type="match status" value="3"/>
</dbReference>
<dbReference type="VEuPathDB" id="GiardiaDB:GL50581_6"/>
<evidence type="ECO:0000256" key="1">
    <source>
        <dbReference type="PROSITE-ProRule" id="PRU00023"/>
    </source>
</evidence>
<name>V6TLL3_GIAIN</name>
<feature type="repeat" description="ANK" evidence="1">
    <location>
        <begin position="338"/>
        <end position="370"/>
    </location>
</feature>
<dbReference type="Gene3D" id="1.25.40.20">
    <property type="entry name" value="Ankyrin repeat-containing domain"/>
    <property type="match status" value="4"/>
</dbReference>
<dbReference type="EMBL" id="AHHH01000440">
    <property type="protein sequence ID" value="ESU39883.1"/>
    <property type="molecule type" value="Genomic_DNA"/>
</dbReference>
<dbReference type="Proteomes" id="UP000018040">
    <property type="component" value="Unassembled WGS sequence"/>
</dbReference>
<dbReference type="PANTHER" id="PTHR24120:SF4">
    <property type="entry name" value="GH07239P"/>
    <property type="match status" value="1"/>
</dbReference>
<gene>
    <name evidence="2" type="ORF">GSB_155348</name>
</gene>
<dbReference type="InterPro" id="IPR002110">
    <property type="entry name" value="Ankyrin_rpt"/>
</dbReference>
<dbReference type="AlphaFoldDB" id="V6TLL3"/>
<accession>V6TLL3</accession>
<dbReference type="PANTHER" id="PTHR24120">
    <property type="entry name" value="GH07239P"/>
    <property type="match status" value="1"/>
</dbReference>
<dbReference type="VEuPathDB" id="GiardiaDB:DHA2_150701"/>
<organism evidence="2 3">
    <name type="scientific">Giardia intestinalis</name>
    <name type="common">Giardia lamblia</name>
    <dbReference type="NCBI Taxonomy" id="5741"/>
    <lineage>
        <taxon>Eukaryota</taxon>
        <taxon>Metamonada</taxon>
        <taxon>Diplomonadida</taxon>
        <taxon>Hexamitidae</taxon>
        <taxon>Giardiinae</taxon>
        <taxon>Giardia</taxon>
    </lineage>
</organism>
<comment type="caution">
    <text evidence="2">The sequence shown here is derived from an EMBL/GenBank/DDBJ whole genome shotgun (WGS) entry which is preliminary data.</text>
</comment>
<dbReference type="InterPro" id="IPR036770">
    <property type="entry name" value="Ankyrin_rpt-contain_sf"/>
</dbReference>
<dbReference type="PROSITE" id="PS50297">
    <property type="entry name" value="ANK_REP_REGION"/>
    <property type="match status" value="2"/>
</dbReference>
<reference evidence="2 3" key="2">
    <citation type="journal article" date="2013" name="Genome Biol. Evol.">
        <title>Genome sequencing of Giardia lamblia genotypes A2 and B isolates (DH and GS) and comparative analysis with the genomes of genotypes A1 and E (WB and Pig).</title>
        <authorList>
            <person name="Adam R.D."/>
            <person name="Dahlstrom E.W."/>
            <person name="Martens C.A."/>
            <person name="Bruno D.P."/>
            <person name="Barbian K.D."/>
            <person name="Ricklefs S.M."/>
            <person name="Hernandez M.M."/>
            <person name="Narla N.P."/>
            <person name="Patel R.B."/>
            <person name="Porcella S.F."/>
            <person name="Nash T.E."/>
        </authorList>
    </citation>
    <scope>NUCLEOTIDE SEQUENCE [LARGE SCALE GENOMIC DNA]</scope>
    <source>
        <strain evidence="2 3">GS</strain>
    </source>
</reference>
<dbReference type="VEuPathDB" id="GiardiaDB:QR46_4885"/>
<feature type="repeat" description="ANK" evidence="1">
    <location>
        <begin position="242"/>
        <end position="265"/>
    </location>
</feature>
<reference evidence="3" key="1">
    <citation type="submission" date="2012-02" db="EMBL/GenBank/DDBJ databases">
        <title>Genome sequencing of Giardia lamblia Genotypes A2 and B isolates (DH and GS) and comparative analysis with the genomes of Genotypes A1 and E (WB and Pig).</title>
        <authorList>
            <person name="Adam R."/>
            <person name="Dahlstrom E."/>
            <person name="Martens C."/>
            <person name="Bruno D."/>
            <person name="Barbian K."/>
            <person name="Porcella S.F."/>
            <person name="Nash T."/>
        </authorList>
    </citation>
    <scope>NUCLEOTIDE SEQUENCE</scope>
    <source>
        <strain evidence="3">GS</strain>
    </source>
</reference>
<dbReference type="VEuPathDB" id="GiardiaDB:GL50581_2998"/>
<dbReference type="VEuPathDB" id="GiardiaDB:GL50803_0061420"/>
<dbReference type="SMART" id="SM00248">
    <property type="entry name" value="ANK"/>
    <property type="match status" value="10"/>
</dbReference>
<proteinExistence type="predicted"/>
<evidence type="ECO:0000313" key="2">
    <source>
        <dbReference type="EMBL" id="ESU39883.1"/>
    </source>
</evidence>
<sequence>MEVAEIVIPHEDPTDEKGITALMRAADRGDTEMVRLLAPLQKGMKDKHGNTAFVHALKNKHADVAMILLEHEAPSWTLLMCAAFIGDIEITGKHLSERNRKNSDSDTALMRAAERGDMKAVKALIPLQKGKKMMGDAYINGLRISNGTALMIAATCGHTEIVGLLVEHEGGMQDDARWTALMFAAKSGHADCVKLLLEKEGGMRDKDGWSASRTALMSAAQSGHTECVKLLIEKESGMQDKDGRTALMLAAINGHIECVKLLLEKEKGTKTTYEWCGCLLGSTSLILAAQNGRDEAVKLLMAHEDGASGWTNLIYAAYLGDVDAIMDNFHQINCKDITGMTALMWAAHRGHTECVKPLLEKEAGMQAENGWTALMFAAYNGNVGCARLLAEREKDMKLTCRWRGYPSGTTALAIAMKWCHTDIVSILSG</sequence>
<dbReference type="OrthoDB" id="6130038at2759"/>
<feature type="repeat" description="ANK" evidence="1">
    <location>
        <begin position="211"/>
        <end position="243"/>
    </location>
</feature>
<protein>
    <submittedName>
        <fullName evidence="2">Ankyrin repeat protein</fullName>
    </submittedName>
</protein>
<dbReference type="FunFam" id="1.25.40.20:FF:000527">
    <property type="entry name" value="Kinase, NEK"/>
    <property type="match status" value="1"/>
</dbReference>